<evidence type="ECO:0000256" key="2">
    <source>
        <dbReference type="SAM" id="SignalP"/>
    </source>
</evidence>
<protein>
    <recommendedName>
        <fullName evidence="5">Secreted protein</fullName>
    </recommendedName>
</protein>
<dbReference type="AlphaFoldDB" id="A0A0C3BXI5"/>
<accession>A0A0C3BXI5</accession>
<dbReference type="EMBL" id="KN832972">
    <property type="protein sequence ID" value="KIM91258.1"/>
    <property type="molecule type" value="Genomic_DNA"/>
</dbReference>
<evidence type="ECO:0008006" key="5">
    <source>
        <dbReference type="Google" id="ProtNLM"/>
    </source>
</evidence>
<proteinExistence type="predicted"/>
<dbReference type="Proteomes" id="UP000054166">
    <property type="component" value="Unassembled WGS sequence"/>
</dbReference>
<organism evidence="3 4">
    <name type="scientific">Piloderma croceum (strain F 1598)</name>
    <dbReference type="NCBI Taxonomy" id="765440"/>
    <lineage>
        <taxon>Eukaryota</taxon>
        <taxon>Fungi</taxon>
        <taxon>Dikarya</taxon>
        <taxon>Basidiomycota</taxon>
        <taxon>Agaricomycotina</taxon>
        <taxon>Agaricomycetes</taxon>
        <taxon>Agaricomycetidae</taxon>
        <taxon>Atheliales</taxon>
        <taxon>Atheliaceae</taxon>
        <taxon>Piloderma</taxon>
    </lineage>
</organism>
<evidence type="ECO:0000313" key="4">
    <source>
        <dbReference type="Proteomes" id="UP000054166"/>
    </source>
</evidence>
<keyword evidence="2" id="KW-0732">Signal</keyword>
<keyword evidence="4" id="KW-1185">Reference proteome</keyword>
<gene>
    <name evidence="3" type="ORF">PILCRDRAFT_170734</name>
</gene>
<sequence>MLLGRVWLPTTHLCLHLSFTAQVRLHPITVSLQPAGKNNITQSRQQHNTVLRMLPGRRLHRQKGKLTPGVSATSFPRRRHTKRNHPTFPTTILSRRQLIHISQVPSGRTATERNLTIRLWRWSKAAIDILVIGQWGMSGYLVTLMTVRIPGLWIFPVYP</sequence>
<feature type="region of interest" description="Disordered" evidence="1">
    <location>
        <begin position="63"/>
        <end position="87"/>
    </location>
</feature>
<dbReference type="HOGENOM" id="CLU_1661448_0_0_1"/>
<evidence type="ECO:0000313" key="3">
    <source>
        <dbReference type="EMBL" id="KIM91258.1"/>
    </source>
</evidence>
<reference evidence="3 4" key="1">
    <citation type="submission" date="2014-04" db="EMBL/GenBank/DDBJ databases">
        <authorList>
            <consortium name="DOE Joint Genome Institute"/>
            <person name="Kuo A."/>
            <person name="Tarkka M."/>
            <person name="Buscot F."/>
            <person name="Kohler A."/>
            <person name="Nagy L.G."/>
            <person name="Floudas D."/>
            <person name="Copeland A."/>
            <person name="Barry K.W."/>
            <person name="Cichocki N."/>
            <person name="Veneault-Fourrey C."/>
            <person name="LaButti K."/>
            <person name="Lindquist E.A."/>
            <person name="Lipzen A."/>
            <person name="Lundell T."/>
            <person name="Morin E."/>
            <person name="Murat C."/>
            <person name="Sun H."/>
            <person name="Tunlid A."/>
            <person name="Henrissat B."/>
            <person name="Grigoriev I.V."/>
            <person name="Hibbett D.S."/>
            <person name="Martin F."/>
            <person name="Nordberg H.P."/>
            <person name="Cantor M.N."/>
            <person name="Hua S.X."/>
        </authorList>
    </citation>
    <scope>NUCLEOTIDE SEQUENCE [LARGE SCALE GENOMIC DNA]</scope>
    <source>
        <strain evidence="3 4">F 1598</strain>
    </source>
</reference>
<feature type="signal peptide" evidence="2">
    <location>
        <begin position="1"/>
        <end position="25"/>
    </location>
</feature>
<name>A0A0C3BXI5_PILCF</name>
<feature type="compositionally biased region" description="Basic residues" evidence="1">
    <location>
        <begin position="76"/>
        <end position="85"/>
    </location>
</feature>
<reference evidence="4" key="2">
    <citation type="submission" date="2015-01" db="EMBL/GenBank/DDBJ databases">
        <title>Evolutionary Origins and Diversification of the Mycorrhizal Mutualists.</title>
        <authorList>
            <consortium name="DOE Joint Genome Institute"/>
            <consortium name="Mycorrhizal Genomics Consortium"/>
            <person name="Kohler A."/>
            <person name="Kuo A."/>
            <person name="Nagy L.G."/>
            <person name="Floudas D."/>
            <person name="Copeland A."/>
            <person name="Barry K.W."/>
            <person name="Cichocki N."/>
            <person name="Veneault-Fourrey C."/>
            <person name="LaButti K."/>
            <person name="Lindquist E.A."/>
            <person name="Lipzen A."/>
            <person name="Lundell T."/>
            <person name="Morin E."/>
            <person name="Murat C."/>
            <person name="Riley R."/>
            <person name="Ohm R."/>
            <person name="Sun H."/>
            <person name="Tunlid A."/>
            <person name="Henrissat B."/>
            <person name="Grigoriev I.V."/>
            <person name="Hibbett D.S."/>
            <person name="Martin F."/>
        </authorList>
    </citation>
    <scope>NUCLEOTIDE SEQUENCE [LARGE SCALE GENOMIC DNA]</scope>
    <source>
        <strain evidence="4">F 1598</strain>
    </source>
</reference>
<feature type="chain" id="PRO_5002175842" description="Secreted protein" evidence="2">
    <location>
        <begin position="26"/>
        <end position="159"/>
    </location>
</feature>
<dbReference type="InParanoid" id="A0A0C3BXI5"/>
<evidence type="ECO:0000256" key="1">
    <source>
        <dbReference type="SAM" id="MobiDB-lite"/>
    </source>
</evidence>